<dbReference type="RefSeq" id="WP_106187329.1">
    <property type="nucleotide sequence ID" value="NZ_PVTF01000003.1"/>
</dbReference>
<evidence type="ECO:0000313" key="2">
    <source>
        <dbReference type="Proteomes" id="UP000239494"/>
    </source>
</evidence>
<evidence type="ECO:0000313" key="1">
    <source>
        <dbReference type="EMBL" id="PRY43806.1"/>
    </source>
</evidence>
<name>A0A2T0TDR2_9PSEU</name>
<evidence type="ECO:0008006" key="3">
    <source>
        <dbReference type="Google" id="ProtNLM"/>
    </source>
</evidence>
<sequence>MTGFEVDRAKLAEGAGEFTGFAEQAGRIAADLSGALDSFGVCWGADEIGQSFASGHVAAAQESFGKLDGISARFDGVGERFAATAQTYGQVDGGAAGTLRDVHS</sequence>
<organism evidence="1 2">
    <name type="scientific">Umezawaea tangerina</name>
    <dbReference type="NCBI Taxonomy" id="84725"/>
    <lineage>
        <taxon>Bacteria</taxon>
        <taxon>Bacillati</taxon>
        <taxon>Actinomycetota</taxon>
        <taxon>Actinomycetes</taxon>
        <taxon>Pseudonocardiales</taxon>
        <taxon>Pseudonocardiaceae</taxon>
        <taxon>Umezawaea</taxon>
    </lineage>
</organism>
<protein>
    <recommendedName>
        <fullName evidence="3">Excreted virulence factor EspC (Type VII ESX diderm)</fullName>
    </recommendedName>
</protein>
<dbReference type="EMBL" id="PVTF01000003">
    <property type="protein sequence ID" value="PRY43806.1"/>
    <property type="molecule type" value="Genomic_DNA"/>
</dbReference>
<dbReference type="AlphaFoldDB" id="A0A2T0TDR2"/>
<dbReference type="OrthoDB" id="4562539at2"/>
<keyword evidence="2" id="KW-1185">Reference proteome</keyword>
<reference evidence="1 2" key="1">
    <citation type="submission" date="2018-03" db="EMBL/GenBank/DDBJ databases">
        <title>Genomic Encyclopedia of Archaeal and Bacterial Type Strains, Phase II (KMG-II): from individual species to whole genera.</title>
        <authorList>
            <person name="Goeker M."/>
        </authorList>
    </citation>
    <scope>NUCLEOTIDE SEQUENCE [LARGE SCALE GENOMIC DNA]</scope>
    <source>
        <strain evidence="1 2">DSM 44720</strain>
    </source>
</reference>
<comment type="caution">
    <text evidence="1">The sequence shown here is derived from an EMBL/GenBank/DDBJ whole genome shotgun (WGS) entry which is preliminary data.</text>
</comment>
<dbReference type="Proteomes" id="UP000239494">
    <property type="component" value="Unassembled WGS sequence"/>
</dbReference>
<accession>A0A2T0TDR2</accession>
<dbReference type="Gene3D" id="1.10.287.1060">
    <property type="entry name" value="ESAT-6-like"/>
    <property type="match status" value="1"/>
</dbReference>
<gene>
    <name evidence="1" type="ORF">CLV43_103555</name>
</gene>
<proteinExistence type="predicted"/>